<protein>
    <submittedName>
        <fullName evidence="1">DUF6265 family protein</fullName>
    </submittedName>
</protein>
<evidence type="ECO:0000313" key="2">
    <source>
        <dbReference type="Proteomes" id="UP001151478"/>
    </source>
</evidence>
<accession>A0ABT5S5N8</accession>
<gene>
    <name evidence="1" type="ORF">N5A56_002830</name>
</gene>
<evidence type="ECO:0000313" key="1">
    <source>
        <dbReference type="EMBL" id="MDD7913420.1"/>
    </source>
</evidence>
<dbReference type="Proteomes" id="UP001151478">
    <property type="component" value="Unassembled WGS sequence"/>
</dbReference>
<keyword evidence="2" id="KW-1185">Reference proteome</keyword>
<dbReference type="RefSeq" id="WP_265726695.1">
    <property type="nucleotide sequence ID" value="NZ_JAOSLC020000002.1"/>
</dbReference>
<organism evidence="1 2">
    <name type="scientific">Polaribacter ponticola</name>
    <dbReference type="NCBI Taxonomy" id="2978475"/>
    <lineage>
        <taxon>Bacteria</taxon>
        <taxon>Pseudomonadati</taxon>
        <taxon>Bacteroidota</taxon>
        <taxon>Flavobacteriia</taxon>
        <taxon>Flavobacteriales</taxon>
        <taxon>Flavobacteriaceae</taxon>
    </lineage>
</organism>
<reference evidence="1" key="1">
    <citation type="submission" date="2023-02" db="EMBL/GenBank/DDBJ databases">
        <title>Polaribacter ponticola sp. nov., isolated from seawater.</title>
        <authorList>
            <person name="Baek J.H."/>
            <person name="Kim J.M."/>
            <person name="Choi D.G."/>
            <person name="Jeon C.O."/>
        </authorList>
    </citation>
    <scope>NUCLEOTIDE SEQUENCE</scope>
    <source>
        <strain evidence="1">MSW5</strain>
    </source>
</reference>
<dbReference type="EMBL" id="JAOSLC020000002">
    <property type="protein sequence ID" value="MDD7913420.1"/>
    <property type="molecule type" value="Genomic_DNA"/>
</dbReference>
<comment type="caution">
    <text evidence="1">The sequence shown here is derived from an EMBL/GenBank/DDBJ whole genome shotgun (WGS) entry which is preliminary data.</text>
</comment>
<proteinExistence type="predicted"/>
<name>A0ABT5S5N8_9FLAO</name>
<sequence>MIVSCKNEIKKTQKPVFLIGNWIRLNDKPGNQTYENWDLNFKGIGYTKQGKKTSFKEILSIVTINDTLNLKVEGVNEKPTFFKFTAQTDTSFVCENLKNEFPKKIQYYLDNQHLKAIVSSEDFRIDFVFKKQN</sequence>